<sequence length="287" mass="32053">MTIQIITDGNSDLSTEIIHQLGISIVPLHIHFGSETYDSSMNTDLFYQKMRDSEELPKTSSPSPGDFYNIYKSLDPSKDILVLCVTSQLSSTYNHALMAKDMYEEEGYTNKIEVIDSRTASAGLGFLAVKAALLSKAGHSFHELQEKLKECVKQTRTYFSLDTLENVVKGGRMSRLKGTVASMLNIKILMQASDEGAIEVVEKVRGTQRVLKRMIDKVGDAWQYADRSLIALAHSNCEERAKQFMSNLMEKYPFENVLYLNMGPVIGTYAGEGGILIAFQDASKDYE</sequence>
<dbReference type="Pfam" id="PF02645">
    <property type="entry name" value="DegV"/>
    <property type="match status" value="1"/>
</dbReference>
<dbReference type="AlphaFoldDB" id="A0A1X7JLE5"/>
<evidence type="ECO:0000256" key="1">
    <source>
        <dbReference type="ARBA" id="ARBA00023121"/>
    </source>
</evidence>
<dbReference type="OrthoDB" id="5429275at2"/>
<keyword evidence="1" id="KW-0446">Lipid-binding</keyword>
<dbReference type="STRING" id="1852522.SAMN06295960_1701"/>
<dbReference type="GO" id="GO:0008289">
    <property type="term" value="F:lipid binding"/>
    <property type="evidence" value="ECO:0007669"/>
    <property type="project" value="UniProtKB-KW"/>
</dbReference>
<name>A0A1X7JLE5_9BACL</name>
<organism evidence="2 3">
    <name type="scientific">Paenibacillus aquistagni</name>
    <dbReference type="NCBI Taxonomy" id="1852522"/>
    <lineage>
        <taxon>Bacteria</taxon>
        <taxon>Bacillati</taxon>
        <taxon>Bacillota</taxon>
        <taxon>Bacilli</taxon>
        <taxon>Bacillales</taxon>
        <taxon>Paenibacillaceae</taxon>
        <taxon>Paenibacillus</taxon>
    </lineage>
</organism>
<evidence type="ECO:0000313" key="3">
    <source>
        <dbReference type="Proteomes" id="UP000193834"/>
    </source>
</evidence>
<dbReference type="InterPro" id="IPR043168">
    <property type="entry name" value="DegV_C"/>
</dbReference>
<dbReference type="InterPro" id="IPR003797">
    <property type="entry name" value="DegV"/>
</dbReference>
<protein>
    <submittedName>
        <fullName evidence="2">EDD domain protein, DegV family</fullName>
    </submittedName>
</protein>
<keyword evidence="3" id="KW-1185">Reference proteome</keyword>
<reference evidence="2 3" key="1">
    <citation type="submission" date="2017-04" db="EMBL/GenBank/DDBJ databases">
        <authorList>
            <person name="Afonso C.L."/>
            <person name="Miller P.J."/>
            <person name="Scott M.A."/>
            <person name="Spackman E."/>
            <person name="Goraichik I."/>
            <person name="Dimitrov K.M."/>
            <person name="Suarez D.L."/>
            <person name="Swayne D.E."/>
        </authorList>
    </citation>
    <scope>NUCLEOTIDE SEQUENCE [LARGE SCALE GENOMIC DNA]</scope>
    <source>
        <strain evidence="2 3">11</strain>
    </source>
</reference>
<dbReference type="EMBL" id="FXAZ01000001">
    <property type="protein sequence ID" value="SMG28638.1"/>
    <property type="molecule type" value="Genomic_DNA"/>
</dbReference>
<dbReference type="Gene3D" id="3.30.1180.10">
    <property type="match status" value="1"/>
</dbReference>
<dbReference type="Proteomes" id="UP000193834">
    <property type="component" value="Unassembled WGS sequence"/>
</dbReference>
<dbReference type="PROSITE" id="PS51482">
    <property type="entry name" value="DEGV"/>
    <property type="match status" value="1"/>
</dbReference>
<dbReference type="RefSeq" id="WP_085493808.1">
    <property type="nucleotide sequence ID" value="NZ_FXAZ01000001.1"/>
</dbReference>
<dbReference type="Gene3D" id="3.40.50.10170">
    <property type="match status" value="1"/>
</dbReference>
<dbReference type="NCBIfam" id="TIGR00762">
    <property type="entry name" value="DegV"/>
    <property type="match status" value="1"/>
</dbReference>
<dbReference type="InterPro" id="IPR050270">
    <property type="entry name" value="DegV_domain_contain"/>
</dbReference>
<evidence type="ECO:0000313" key="2">
    <source>
        <dbReference type="EMBL" id="SMG28638.1"/>
    </source>
</evidence>
<dbReference type="PANTHER" id="PTHR33434:SF2">
    <property type="entry name" value="FATTY ACID-BINDING PROTEIN TM_1468"/>
    <property type="match status" value="1"/>
</dbReference>
<gene>
    <name evidence="2" type="ORF">SAMN06295960_1701</name>
</gene>
<dbReference type="PANTHER" id="PTHR33434">
    <property type="entry name" value="DEGV DOMAIN-CONTAINING PROTEIN DR_1986-RELATED"/>
    <property type="match status" value="1"/>
</dbReference>
<dbReference type="SUPFAM" id="SSF82549">
    <property type="entry name" value="DAK1/DegV-like"/>
    <property type="match status" value="1"/>
</dbReference>
<accession>A0A1X7JLE5</accession>
<proteinExistence type="predicted"/>